<sequence>MDFMTSLSTCLRKYATFSGRASRAEFWYFTLAVWLLSILAMVLDQALFGSGSTENSIMPLTSVFQVVVFLPVLSVSVRRLHDVNRSGWWYLIALTGVGFLLLLYWFVKKGADGENAYSLAVA</sequence>
<keyword evidence="1" id="KW-0812">Transmembrane</keyword>
<dbReference type="RefSeq" id="WP_163300457.1">
    <property type="nucleotide sequence ID" value="NZ_JAAGRQ010000004.1"/>
</dbReference>
<dbReference type="GO" id="GO:0005886">
    <property type="term" value="C:plasma membrane"/>
    <property type="evidence" value="ECO:0007669"/>
    <property type="project" value="TreeGrafter"/>
</dbReference>
<keyword evidence="3" id="KW-1185">Reference proteome</keyword>
<reference evidence="2 3" key="1">
    <citation type="submission" date="2020-02" db="EMBL/GenBank/DDBJ databases">
        <title>Comparative genomics of sulfur disproportionating microorganisms.</title>
        <authorList>
            <person name="Ward L.M."/>
            <person name="Bertran E."/>
            <person name="Johnston D.T."/>
        </authorList>
    </citation>
    <scope>NUCLEOTIDE SEQUENCE [LARGE SCALE GENOMIC DNA]</scope>
    <source>
        <strain evidence="2 3">DSM 3696</strain>
    </source>
</reference>
<comment type="caution">
    <text evidence="2">The sequence shown here is derived from an EMBL/GenBank/DDBJ whole genome shotgun (WGS) entry which is preliminary data.</text>
</comment>
<proteinExistence type="predicted"/>
<evidence type="ECO:0000313" key="2">
    <source>
        <dbReference type="EMBL" id="NDY55401.1"/>
    </source>
</evidence>
<evidence type="ECO:0000313" key="3">
    <source>
        <dbReference type="Proteomes" id="UP000469724"/>
    </source>
</evidence>
<protein>
    <submittedName>
        <fullName evidence="2">DUF805 domain-containing protein</fullName>
    </submittedName>
</protein>
<organism evidence="2 3">
    <name type="scientific">Desulfolutivibrio sulfodismutans</name>
    <dbReference type="NCBI Taxonomy" id="63561"/>
    <lineage>
        <taxon>Bacteria</taxon>
        <taxon>Pseudomonadati</taxon>
        <taxon>Thermodesulfobacteriota</taxon>
        <taxon>Desulfovibrionia</taxon>
        <taxon>Desulfovibrionales</taxon>
        <taxon>Desulfovibrionaceae</taxon>
        <taxon>Desulfolutivibrio</taxon>
    </lineage>
</organism>
<name>A0A7K3NGS7_9BACT</name>
<gene>
    <name evidence="2" type="ORF">G3N56_01415</name>
</gene>
<dbReference type="PANTHER" id="PTHR34980">
    <property type="entry name" value="INNER MEMBRANE PROTEIN-RELATED-RELATED"/>
    <property type="match status" value="1"/>
</dbReference>
<feature type="transmembrane region" description="Helical" evidence="1">
    <location>
        <begin position="87"/>
        <end position="107"/>
    </location>
</feature>
<accession>A0A7K3NGS7</accession>
<keyword evidence="1" id="KW-0472">Membrane</keyword>
<dbReference type="Proteomes" id="UP000469724">
    <property type="component" value="Unassembled WGS sequence"/>
</dbReference>
<dbReference type="InterPro" id="IPR008523">
    <property type="entry name" value="DUF805"/>
</dbReference>
<dbReference type="EMBL" id="JAAGRQ010000004">
    <property type="protein sequence ID" value="NDY55401.1"/>
    <property type="molecule type" value="Genomic_DNA"/>
</dbReference>
<evidence type="ECO:0000256" key="1">
    <source>
        <dbReference type="SAM" id="Phobius"/>
    </source>
</evidence>
<keyword evidence="1" id="KW-1133">Transmembrane helix</keyword>
<dbReference type="Pfam" id="PF05656">
    <property type="entry name" value="DUF805"/>
    <property type="match status" value="1"/>
</dbReference>
<feature type="transmembrane region" description="Helical" evidence="1">
    <location>
        <begin position="55"/>
        <end position="75"/>
    </location>
</feature>
<feature type="transmembrane region" description="Helical" evidence="1">
    <location>
        <begin position="26"/>
        <end position="43"/>
    </location>
</feature>
<dbReference type="AlphaFoldDB" id="A0A7K3NGS7"/>
<dbReference type="PANTHER" id="PTHR34980:SF2">
    <property type="entry name" value="INNER MEMBRANE PROTEIN YHAH-RELATED"/>
    <property type="match status" value="1"/>
</dbReference>